<proteinExistence type="predicted"/>
<sequence>MTVRWARPEDSPWRSSTCEFRASTPTELRLLIEAARADRGVIAFPYKSVREMVGDEPTHCPAGHLYSHGRRHGRLIDQWAACDCGGHHVLVCEEPDCPQPQAYDPPVDYDCAPAAPR</sequence>
<evidence type="ECO:0000313" key="2">
    <source>
        <dbReference type="Proteomes" id="UP000612585"/>
    </source>
</evidence>
<name>A0A8J3ZKE9_9ACTN</name>
<dbReference type="EMBL" id="BOPG01000121">
    <property type="protein sequence ID" value="GIJ64582.1"/>
    <property type="molecule type" value="Genomic_DNA"/>
</dbReference>
<reference evidence="1" key="1">
    <citation type="submission" date="2021-01" db="EMBL/GenBank/DDBJ databases">
        <title>Whole genome shotgun sequence of Virgisporangium aurantiacum NBRC 16421.</title>
        <authorList>
            <person name="Komaki H."/>
            <person name="Tamura T."/>
        </authorList>
    </citation>
    <scope>NUCLEOTIDE SEQUENCE</scope>
    <source>
        <strain evidence="1">NBRC 16421</strain>
    </source>
</reference>
<dbReference type="Proteomes" id="UP000612585">
    <property type="component" value="Unassembled WGS sequence"/>
</dbReference>
<evidence type="ECO:0000313" key="1">
    <source>
        <dbReference type="EMBL" id="GIJ64582.1"/>
    </source>
</evidence>
<gene>
    <name evidence="1" type="ORF">Vau01_120980</name>
</gene>
<dbReference type="AlphaFoldDB" id="A0A8J3ZKE9"/>
<organism evidence="1 2">
    <name type="scientific">Virgisporangium aurantiacum</name>
    <dbReference type="NCBI Taxonomy" id="175570"/>
    <lineage>
        <taxon>Bacteria</taxon>
        <taxon>Bacillati</taxon>
        <taxon>Actinomycetota</taxon>
        <taxon>Actinomycetes</taxon>
        <taxon>Micromonosporales</taxon>
        <taxon>Micromonosporaceae</taxon>
        <taxon>Virgisporangium</taxon>
    </lineage>
</organism>
<protein>
    <submittedName>
        <fullName evidence="1">Uncharacterized protein</fullName>
    </submittedName>
</protein>
<accession>A0A8J3ZKE9</accession>
<comment type="caution">
    <text evidence="1">The sequence shown here is derived from an EMBL/GenBank/DDBJ whole genome shotgun (WGS) entry which is preliminary data.</text>
</comment>
<keyword evidence="2" id="KW-1185">Reference proteome</keyword>